<reference evidence="3" key="1">
    <citation type="journal article" date="2019" name="Nat. Commun.">
        <title>The genome of broomcorn millet.</title>
        <authorList>
            <person name="Zou C."/>
            <person name="Miki D."/>
            <person name="Li D."/>
            <person name="Tang Q."/>
            <person name="Xiao L."/>
            <person name="Rajput S."/>
            <person name="Deng P."/>
            <person name="Jia W."/>
            <person name="Huang R."/>
            <person name="Zhang M."/>
            <person name="Sun Y."/>
            <person name="Hu J."/>
            <person name="Fu X."/>
            <person name="Schnable P.S."/>
            <person name="Li F."/>
            <person name="Zhang H."/>
            <person name="Feng B."/>
            <person name="Zhu X."/>
            <person name="Liu R."/>
            <person name="Schnable J.C."/>
            <person name="Zhu J.-K."/>
            <person name="Zhang H."/>
        </authorList>
    </citation>
    <scope>NUCLEOTIDE SEQUENCE [LARGE SCALE GENOMIC DNA]</scope>
</reference>
<name>A0A3L6SHI7_PANMI</name>
<evidence type="ECO:0000313" key="2">
    <source>
        <dbReference type="EMBL" id="RLN22058.1"/>
    </source>
</evidence>
<dbReference type="Proteomes" id="UP000275267">
    <property type="component" value="Unassembled WGS sequence"/>
</dbReference>
<evidence type="ECO:0000313" key="3">
    <source>
        <dbReference type="Proteomes" id="UP000275267"/>
    </source>
</evidence>
<dbReference type="EMBL" id="PQIB02000004">
    <property type="protein sequence ID" value="RLN22058.1"/>
    <property type="molecule type" value="Genomic_DNA"/>
</dbReference>
<sequence>MASCVRLRIRTCLAWRSPPWPVRVVARLRPASSGHGEGWCWICKARHGGTHSSGRCAGGGERELQLPHDGATRQRGGAEAPAAVPTQEPRNPRRRGGAGPELPARSAAAVRRSGGGAAGPVRGGGAQERVCRGQSSAACVQLRPAARVGASACVRAVDRGRARRATRGHLQLGAPAARGHRQLGAPAARGQRGA</sequence>
<protein>
    <submittedName>
        <fullName evidence="2">Uncharacterized protein</fullName>
    </submittedName>
</protein>
<feature type="compositionally biased region" description="Gly residues" evidence="1">
    <location>
        <begin position="113"/>
        <end position="126"/>
    </location>
</feature>
<keyword evidence="3" id="KW-1185">Reference proteome</keyword>
<gene>
    <name evidence="2" type="ORF">C2845_PM07G25090</name>
</gene>
<dbReference type="AlphaFoldDB" id="A0A3L6SHI7"/>
<feature type="compositionally biased region" description="Low complexity" evidence="1">
    <location>
        <begin position="103"/>
        <end position="112"/>
    </location>
</feature>
<evidence type="ECO:0000256" key="1">
    <source>
        <dbReference type="SAM" id="MobiDB-lite"/>
    </source>
</evidence>
<feature type="compositionally biased region" description="Basic and acidic residues" evidence="1">
    <location>
        <begin position="60"/>
        <end position="72"/>
    </location>
</feature>
<feature type="region of interest" description="Disordered" evidence="1">
    <location>
        <begin position="51"/>
        <end position="127"/>
    </location>
</feature>
<proteinExistence type="predicted"/>
<comment type="caution">
    <text evidence="2">The sequence shown here is derived from an EMBL/GenBank/DDBJ whole genome shotgun (WGS) entry which is preliminary data.</text>
</comment>
<organism evidence="2 3">
    <name type="scientific">Panicum miliaceum</name>
    <name type="common">Proso millet</name>
    <name type="synonym">Broomcorn millet</name>
    <dbReference type="NCBI Taxonomy" id="4540"/>
    <lineage>
        <taxon>Eukaryota</taxon>
        <taxon>Viridiplantae</taxon>
        <taxon>Streptophyta</taxon>
        <taxon>Embryophyta</taxon>
        <taxon>Tracheophyta</taxon>
        <taxon>Spermatophyta</taxon>
        <taxon>Magnoliopsida</taxon>
        <taxon>Liliopsida</taxon>
        <taxon>Poales</taxon>
        <taxon>Poaceae</taxon>
        <taxon>PACMAD clade</taxon>
        <taxon>Panicoideae</taxon>
        <taxon>Panicodae</taxon>
        <taxon>Paniceae</taxon>
        <taxon>Panicinae</taxon>
        <taxon>Panicum</taxon>
        <taxon>Panicum sect. Panicum</taxon>
    </lineage>
</organism>
<accession>A0A3L6SHI7</accession>